<dbReference type="CDD" id="cd07385">
    <property type="entry name" value="MPP_YkuE_C"/>
    <property type="match status" value="1"/>
</dbReference>
<dbReference type="AlphaFoldDB" id="A0A951Q979"/>
<proteinExistence type="predicted"/>
<dbReference type="InterPro" id="IPR029052">
    <property type="entry name" value="Metallo-depent_PP-like"/>
</dbReference>
<keyword evidence="2" id="KW-0378">Hydrolase</keyword>
<comment type="caution">
    <text evidence="4">The sequence shown here is derived from an EMBL/GenBank/DDBJ whole genome shotgun (WGS) entry which is preliminary data.</text>
</comment>
<reference evidence="4" key="1">
    <citation type="submission" date="2021-05" db="EMBL/GenBank/DDBJ databases">
        <authorList>
            <person name="Pietrasiak N."/>
            <person name="Ward R."/>
            <person name="Stajich J.E."/>
            <person name="Kurbessoian T."/>
        </authorList>
    </citation>
    <scope>NUCLEOTIDE SEQUENCE</scope>
    <source>
        <strain evidence="4">UHER 2000/2452</strain>
    </source>
</reference>
<dbReference type="GO" id="GO:0008758">
    <property type="term" value="F:UDP-2,3-diacylglucosamine hydrolase activity"/>
    <property type="evidence" value="ECO:0007669"/>
    <property type="project" value="TreeGrafter"/>
</dbReference>
<dbReference type="GO" id="GO:0009245">
    <property type="term" value="P:lipid A biosynthetic process"/>
    <property type="evidence" value="ECO:0007669"/>
    <property type="project" value="TreeGrafter"/>
</dbReference>
<dbReference type="Gene3D" id="3.60.21.10">
    <property type="match status" value="1"/>
</dbReference>
<evidence type="ECO:0000313" key="4">
    <source>
        <dbReference type="EMBL" id="MBW4658496.1"/>
    </source>
</evidence>
<dbReference type="GO" id="GO:0046872">
    <property type="term" value="F:metal ion binding"/>
    <property type="evidence" value="ECO:0007669"/>
    <property type="project" value="UniProtKB-KW"/>
</dbReference>
<keyword evidence="1" id="KW-0479">Metal-binding</keyword>
<gene>
    <name evidence="4" type="ORF">KME15_07465</name>
</gene>
<evidence type="ECO:0000256" key="1">
    <source>
        <dbReference type="ARBA" id="ARBA00022723"/>
    </source>
</evidence>
<dbReference type="EMBL" id="JAHHHD010000005">
    <property type="protein sequence ID" value="MBW4658496.1"/>
    <property type="molecule type" value="Genomic_DNA"/>
</dbReference>
<evidence type="ECO:0000256" key="2">
    <source>
        <dbReference type="ARBA" id="ARBA00022801"/>
    </source>
</evidence>
<dbReference type="InterPro" id="IPR051158">
    <property type="entry name" value="Metallophosphoesterase_sf"/>
</dbReference>
<reference evidence="4" key="2">
    <citation type="journal article" date="2022" name="Microbiol. Resour. Announc.">
        <title>Metagenome Sequencing to Explore Phylogenomics of Terrestrial Cyanobacteria.</title>
        <authorList>
            <person name="Ward R.D."/>
            <person name="Stajich J.E."/>
            <person name="Johansen J.R."/>
            <person name="Huntemann M."/>
            <person name="Clum A."/>
            <person name="Foster B."/>
            <person name="Foster B."/>
            <person name="Roux S."/>
            <person name="Palaniappan K."/>
            <person name="Varghese N."/>
            <person name="Mukherjee S."/>
            <person name="Reddy T.B.K."/>
            <person name="Daum C."/>
            <person name="Copeland A."/>
            <person name="Chen I.A."/>
            <person name="Ivanova N.N."/>
            <person name="Kyrpides N.C."/>
            <person name="Shapiro N."/>
            <person name="Eloe-Fadrosh E.A."/>
            <person name="Pietrasiak N."/>
        </authorList>
    </citation>
    <scope>NUCLEOTIDE SEQUENCE</scope>
    <source>
        <strain evidence="4">UHER 2000/2452</strain>
    </source>
</reference>
<dbReference type="Proteomes" id="UP000757435">
    <property type="component" value="Unassembled WGS sequence"/>
</dbReference>
<dbReference type="SUPFAM" id="SSF56300">
    <property type="entry name" value="Metallo-dependent phosphatases"/>
    <property type="match status" value="1"/>
</dbReference>
<accession>A0A951Q979</accession>
<dbReference type="GO" id="GO:0016020">
    <property type="term" value="C:membrane"/>
    <property type="evidence" value="ECO:0007669"/>
    <property type="project" value="GOC"/>
</dbReference>
<name>A0A951Q979_9CYAN</name>
<evidence type="ECO:0000259" key="3">
    <source>
        <dbReference type="Pfam" id="PF00149"/>
    </source>
</evidence>
<feature type="domain" description="Calcineurin-like phosphoesterase" evidence="3">
    <location>
        <begin position="68"/>
        <end position="231"/>
    </location>
</feature>
<sequence length="296" mass="33062">MKPRFTRSRSVQPRFFKTLKRSAVLGVGAIALIFCSLIYAYKIEPNWTQIAYVPIEMPRLAPAFQGYQIAQISDVHADRWMTQDRLQRIVRLINSLQPDAVALTGDFVTRDADVYESSLVAAFKELKPKDLTVAVLGNHDQWTSPEVIRRMLKRSNIVDVSNSVATVQRQGSLLHLAGVDDVWTQHDRLDLVLNQLPAAGAAVLLAHEPDFADTSAATGRFDLQISGHSHGGQVTLPFWGAPQLPPYGKKYPSGYYRVGNMVQYTNRGIGMVSPRVRFNCRPEITVFVLQTSRAKA</sequence>
<dbReference type="PANTHER" id="PTHR31302">
    <property type="entry name" value="TRANSMEMBRANE PROTEIN WITH METALLOPHOSPHOESTERASE DOMAIN-RELATED"/>
    <property type="match status" value="1"/>
</dbReference>
<dbReference type="InterPro" id="IPR004843">
    <property type="entry name" value="Calcineurin-like_PHP"/>
</dbReference>
<protein>
    <submittedName>
        <fullName evidence="4">Metallophosphoesterase</fullName>
    </submittedName>
</protein>
<dbReference type="Pfam" id="PF00149">
    <property type="entry name" value="Metallophos"/>
    <property type="match status" value="1"/>
</dbReference>
<evidence type="ECO:0000313" key="5">
    <source>
        <dbReference type="Proteomes" id="UP000757435"/>
    </source>
</evidence>
<organism evidence="4 5">
    <name type="scientific">Drouetiella hepatica Uher 2000/2452</name>
    <dbReference type="NCBI Taxonomy" id="904376"/>
    <lineage>
        <taxon>Bacteria</taxon>
        <taxon>Bacillati</taxon>
        <taxon>Cyanobacteriota</taxon>
        <taxon>Cyanophyceae</taxon>
        <taxon>Oculatellales</taxon>
        <taxon>Oculatellaceae</taxon>
        <taxon>Drouetiella</taxon>
    </lineage>
</organism>
<dbReference type="PANTHER" id="PTHR31302:SF31">
    <property type="entry name" value="PHOSPHODIESTERASE YAEI"/>
    <property type="match status" value="1"/>
</dbReference>